<keyword evidence="4" id="KW-1134">Transmembrane beta strand</keyword>
<evidence type="ECO:0000313" key="10">
    <source>
        <dbReference type="EMBL" id="MEN5377804.1"/>
    </source>
</evidence>
<feature type="chain" id="PRO_5047261049" evidence="9">
    <location>
        <begin position="23"/>
        <end position="442"/>
    </location>
</feature>
<name>A0ABV0BSN3_9SPHI</name>
<keyword evidence="3" id="KW-0813">Transport</keyword>
<evidence type="ECO:0000256" key="2">
    <source>
        <dbReference type="ARBA" id="ARBA00007613"/>
    </source>
</evidence>
<evidence type="ECO:0000256" key="4">
    <source>
        <dbReference type="ARBA" id="ARBA00022452"/>
    </source>
</evidence>
<keyword evidence="8" id="KW-0175">Coiled coil</keyword>
<dbReference type="InterPro" id="IPR003423">
    <property type="entry name" value="OMP_efflux"/>
</dbReference>
<proteinExistence type="inferred from homology"/>
<evidence type="ECO:0000256" key="9">
    <source>
        <dbReference type="SAM" id="SignalP"/>
    </source>
</evidence>
<dbReference type="RefSeq" id="WP_346581258.1">
    <property type="nucleotide sequence ID" value="NZ_JBDJLH010000002.1"/>
</dbReference>
<dbReference type="SUPFAM" id="SSF56954">
    <property type="entry name" value="Outer membrane efflux proteins (OEP)"/>
    <property type="match status" value="1"/>
</dbReference>
<feature type="signal peptide" evidence="9">
    <location>
        <begin position="1"/>
        <end position="22"/>
    </location>
</feature>
<keyword evidence="11" id="KW-1185">Reference proteome</keyword>
<dbReference type="PANTHER" id="PTHR30026">
    <property type="entry name" value="OUTER MEMBRANE PROTEIN TOLC"/>
    <property type="match status" value="1"/>
</dbReference>
<comment type="subcellular location">
    <subcellularLocation>
        <location evidence="1">Cell outer membrane</location>
    </subcellularLocation>
</comment>
<comment type="similarity">
    <text evidence="2">Belongs to the outer membrane factor (OMF) (TC 1.B.17) family.</text>
</comment>
<evidence type="ECO:0000256" key="1">
    <source>
        <dbReference type="ARBA" id="ARBA00004442"/>
    </source>
</evidence>
<evidence type="ECO:0000313" key="11">
    <source>
        <dbReference type="Proteomes" id="UP001409291"/>
    </source>
</evidence>
<evidence type="ECO:0000256" key="7">
    <source>
        <dbReference type="ARBA" id="ARBA00023237"/>
    </source>
</evidence>
<gene>
    <name evidence="10" type="ORF">ABE541_11060</name>
</gene>
<evidence type="ECO:0000256" key="3">
    <source>
        <dbReference type="ARBA" id="ARBA00022448"/>
    </source>
</evidence>
<dbReference type="EMBL" id="JBDJNQ010000004">
    <property type="protein sequence ID" value="MEN5377804.1"/>
    <property type="molecule type" value="Genomic_DNA"/>
</dbReference>
<keyword evidence="7" id="KW-0998">Cell outer membrane</keyword>
<dbReference type="Gene3D" id="1.20.1600.10">
    <property type="entry name" value="Outer membrane efflux proteins (OEP)"/>
    <property type="match status" value="1"/>
</dbReference>
<keyword evidence="6" id="KW-0472">Membrane</keyword>
<dbReference type="Proteomes" id="UP001409291">
    <property type="component" value="Unassembled WGS sequence"/>
</dbReference>
<evidence type="ECO:0000256" key="5">
    <source>
        <dbReference type="ARBA" id="ARBA00022692"/>
    </source>
</evidence>
<evidence type="ECO:0000256" key="8">
    <source>
        <dbReference type="SAM" id="Coils"/>
    </source>
</evidence>
<dbReference type="InterPro" id="IPR051906">
    <property type="entry name" value="TolC-like"/>
</dbReference>
<reference evidence="10 11" key="1">
    <citation type="submission" date="2024-04" db="EMBL/GenBank/DDBJ databases">
        <title>WGS of bacteria from Torrens River.</title>
        <authorList>
            <person name="Wyrsch E.R."/>
            <person name="Drigo B."/>
        </authorList>
    </citation>
    <scope>NUCLEOTIDE SEQUENCE [LARGE SCALE GENOMIC DNA]</scope>
    <source>
        <strain evidence="10 11">TWI391</strain>
    </source>
</reference>
<sequence length="442" mass="48365">MKKIKIVGVLLAALFSVNFVHAQEILTLNQALKYALENKAEAKKSTLDLENAQYKIDEVRGGALPQISGSASLKYNVLIPGMALEAGGVTQIIKMGQPWNSNAMLSVNQQLFNQSLFTGLKAAKTTKEFYIINKSLSDEQLIEKVANAYYDVFQTQLQLETVDNNLNSTTKTRDVIAGLVQAGLGKKIDLDRTSVAVNNLKANRQILINALELKENALKFAIGMPMDQEVKLPNETFEINLSTADLAAADLASRTEILLLEKQNQLLELNRNAMKAVYYPNLSFGGDIGYTGFGKNFPLGGRNFNWNSTSGLGLNLSIPIFTGGTTKAKINQATIQLKQAQVDLEDTKLALSLSNENAKSQITNSLLTINSNRENVQLAKEVLDNTQNNYKNGLATLTDLLDAENAYADAQNNLSTSLLNYKVAEVQLIKAKGELNTLLNSK</sequence>
<protein>
    <submittedName>
        <fullName evidence="10">TolC family protein</fullName>
    </submittedName>
</protein>
<keyword evidence="9" id="KW-0732">Signal</keyword>
<feature type="coiled-coil region" evidence="8">
    <location>
        <begin position="330"/>
        <end position="389"/>
    </location>
</feature>
<comment type="caution">
    <text evidence="10">The sequence shown here is derived from an EMBL/GenBank/DDBJ whole genome shotgun (WGS) entry which is preliminary data.</text>
</comment>
<organism evidence="10 11">
    <name type="scientific">Sphingobacterium kitahiroshimense</name>
    <dbReference type="NCBI Taxonomy" id="470446"/>
    <lineage>
        <taxon>Bacteria</taxon>
        <taxon>Pseudomonadati</taxon>
        <taxon>Bacteroidota</taxon>
        <taxon>Sphingobacteriia</taxon>
        <taxon>Sphingobacteriales</taxon>
        <taxon>Sphingobacteriaceae</taxon>
        <taxon>Sphingobacterium</taxon>
    </lineage>
</organism>
<evidence type="ECO:0000256" key="6">
    <source>
        <dbReference type="ARBA" id="ARBA00023136"/>
    </source>
</evidence>
<accession>A0ABV0BSN3</accession>
<dbReference type="PANTHER" id="PTHR30026:SF20">
    <property type="entry name" value="OUTER MEMBRANE PROTEIN TOLC"/>
    <property type="match status" value="1"/>
</dbReference>
<keyword evidence="5" id="KW-0812">Transmembrane</keyword>
<dbReference type="Pfam" id="PF02321">
    <property type="entry name" value="OEP"/>
    <property type="match status" value="1"/>
</dbReference>